<proteinExistence type="predicted"/>
<dbReference type="AlphaFoldDB" id="A0A8D8V4I9"/>
<organism evidence="1">
    <name type="scientific">Cacopsylla melanoneura</name>
    <dbReference type="NCBI Taxonomy" id="428564"/>
    <lineage>
        <taxon>Eukaryota</taxon>
        <taxon>Metazoa</taxon>
        <taxon>Ecdysozoa</taxon>
        <taxon>Arthropoda</taxon>
        <taxon>Hexapoda</taxon>
        <taxon>Insecta</taxon>
        <taxon>Pterygota</taxon>
        <taxon>Neoptera</taxon>
        <taxon>Paraneoptera</taxon>
        <taxon>Hemiptera</taxon>
        <taxon>Sternorrhyncha</taxon>
        <taxon>Psylloidea</taxon>
        <taxon>Psyllidae</taxon>
        <taxon>Psyllinae</taxon>
        <taxon>Cacopsylla</taxon>
    </lineage>
</organism>
<dbReference type="EMBL" id="HBUF01352686">
    <property type="protein sequence ID" value="CAG6715091.1"/>
    <property type="molecule type" value="Transcribed_RNA"/>
</dbReference>
<sequence>MLPRVCLRHTSSFVTEKKGKTGLQKSTFLLGSDVLLLSLSDVPKQEEFTQNSGYFESWANRDQHVIFMSMPYSTQCNKGSSSSLLFPTQVGSTLTVSRLQK</sequence>
<protein>
    <submittedName>
        <fullName evidence="1">Uncharacterized protein</fullName>
    </submittedName>
</protein>
<accession>A0A8D8V4I9</accession>
<reference evidence="1" key="1">
    <citation type="submission" date="2021-05" db="EMBL/GenBank/DDBJ databases">
        <authorList>
            <person name="Alioto T."/>
            <person name="Alioto T."/>
            <person name="Gomez Garrido J."/>
        </authorList>
    </citation>
    <scope>NUCLEOTIDE SEQUENCE</scope>
</reference>
<evidence type="ECO:0000313" key="1">
    <source>
        <dbReference type="EMBL" id="CAG6715091.1"/>
    </source>
</evidence>
<name>A0A8D8V4I9_9HEMI</name>